<accession>A0ABR7IXT2</accession>
<organism evidence="1 2">
    <name type="scientific">Flavobacterium bernardetii</name>
    <dbReference type="NCBI Taxonomy" id="2813823"/>
    <lineage>
        <taxon>Bacteria</taxon>
        <taxon>Pseudomonadati</taxon>
        <taxon>Bacteroidota</taxon>
        <taxon>Flavobacteriia</taxon>
        <taxon>Flavobacteriales</taxon>
        <taxon>Flavobacteriaceae</taxon>
        <taxon>Flavobacterium</taxon>
    </lineage>
</organism>
<reference evidence="1 2" key="1">
    <citation type="submission" date="2020-08" db="EMBL/GenBank/DDBJ databases">
        <title>Description of novel Flavobacterium F-408 isolate.</title>
        <authorList>
            <person name="Saticioglu I.B."/>
            <person name="Duman M."/>
            <person name="Altun S."/>
        </authorList>
    </citation>
    <scope>NUCLEOTIDE SEQUENCE [LARGE SCALE GENOMIC DNA]</scope>
    <source>
        <strain evidence="1 2">F-408</strain>
    </source>
</reference>
<protein>
    <submittedName>
        <fullName evidence="1">SIR2 family protein</fullName>
    </submittedName>
</protein>
<dbReference type="RefSeq" id="WP_166126356.1">
    <property type="nucleotide sequence ID" value="NZ_JAANOQ010000003.1"/>
</dbReference>
<dbReference type="Proteomes" id="UP000605990">
    <property type="component" value="Unassembled WGS sequence"/>
</dbReference>
<keyword evidence="2" id="KW-1185">Reference proteome</keyword>
<dbReference type="EMBL" id="JACRUN010000002">
    <property type="protein sequence ID" value="MBC5834347.1"/>
    <property type="molecule type" value="Genomic_DNA"/>
</dbReference>
<evidence type="ECO:0000313" key="2">
    <source>
        <dbReference type="Proteomes" id="UP000605990"/>
    </source>
</evidence>
<name>A0ABR7IXT2_9FLAO</name>
<comment type="caution">
    <text evidence="1">The sequence shown here is derived from an EMBL/GenBank/DDBJ whole genome shotgun (WGS) entry which is preliminary data.</text>
</comment>
<proteinExistence type="predicted"/>
<gene>
    <name evidence="1" type="ORF">H8R27_05550</name>
</gene>
<evidence type="ECO:0000313" key="1">
    <source>
        <dbReference type="EMBL" id="MBC5834347.1"/>
    </source>
</evidence>
<sequence>MSPIRPQLDPEEIKIENPLEKKIETFKNIIQDCNISFLIGSGLSVPFMGTLGGIETWLTGLEENKEISNELKQYIKASLYKSYFDVAMKDNIDILDFIFGEDSCWSLSSKSSELKQTYKAYKDFLRIINQVLYERRSNTVNKQVNLFTTNIDVFFEKVIEDLDLQFNDGFNGVFRKQFHLSNFKKSFYQKSLHYDNIAEIPVFNLLKIHGSVTWRLENTNIEFAGLDVLKKVIKVAGTSDLIDIVSLSTKKWDDTKTDLTIEEIIEEATKKAPIPSTAEFIEAYEKLQVVNPTKDKFRDTTFNKTYYEMLRLYANELEKENSVLFVMGFSMADEHIRDITFRAIKSNPTLKVFICSYTEQAKDIKQNLQNDRIDLKDFHNVELLNPTDKFDLQKMNELLFNPLLESILLRKNFEK</sequence>